<proteinExistence type="predicted"/>
<dbReference type="Proteomes" id="UP000610594">
    <property type="component" value="Unassembled WGS sequence"/>
</dbReference>
<dbReference type="EMBL" id="WHJF01000081">
    <property type="protein sequence ID" value="NHZ65382.1"/>
    <property type="molecule type" value="Genomic_DNA"/>
</dbReference>
<organism evidence="1 2">
    <name type="scientific">Massilia genomosp. 1</name>
    <dbReference type="NCBI Taxonomy" id="2609280"/>
    <lineage>
        <taxon>Bacteria</taxon>
        <taxon>Pseudomonadati</taxon>
        <taxon>Pseudomonadota</taxon>
        <taxon>Betaproteobacteria</taxon>
        <taxon>Burkholderiales</taxon>
        <taxon>Oxalobacteraceae</taxon>
        <taxon>Telluria group</taxon>
        <taxon>Massilia</taxon>
    </lineage>
</organism>
<name>A0ABX0MTK1_9BURK</name>
<reference evidence="1 2" key="1">
    <citation type="submission" date="2019-10" db="EMBL/GenBank/DDBJ databases">
        <title>Taxonomy of Antarctic Massilia spp.: description of Massilia rubra sp. nov., Massilia aquatica sp. nov., Massilia mucilaginosa sp. nov., Massilia frigida sp. nov. isolated from streams, lakes and regoliths.</title>
        <authorList>
            <person name="Holochova P."/>
            <person name="Sedlacek I."/>
            <person name="Kralova S."/>
            <person name="Maslanova I."/>
            <person name="Busse H.-J."/>
            <person name="Stankova E."/>
            <person name="Vrbovska V."/>
            <person name="Kovarovic V."/>
            <person name="Bartak M."/>
            <person name="Svec P."/>
            <person name="Pantucek R."/>
        </authorList>
    </citation>
    <scope>NUCLEOTIDE SEQUENCE [LARGE SCALE GENOMIC DNA]</scope>
    <source>
        <strain evidence="1 2">CCM 8694</strain>
    </source>
</reference>
<sequence length="164" mass="18630">MQQARRSFTTLIWRAAWKAFTQFTPSVARNAFTQLTGDQKVPFHNTRHFIQRVYGERIVWTANHREVSAGDVKKVVDQYRHEGSLTIYSGTHGDPEGNFSGIDYAVRDFAIEDRGTSKSNPRIRVVNVGRVTIDIADTIAHATTDIMFAWCFSHASITHKSPYV</sequence>
<protein>
    <submittedName>
        <fullName evidence="1">Uncharacterized protein</fullName>
    </submittedName>
</protein>
<dbReference type="RefSeq" id="WP_167239334.1">
    <property type="nucleotide sequence ID" value="NZ_WHJF01000081.1"/>
</dbReference>
<gene>
    <name evidence="1" type="ORF">F1735_24300</name>
</gene>
<keyword evidence="2" id="KW-1185">Reference proteome</keyword>
<evidence type="ECO:0000313" key="2">
    <source>
        <dbReference type="Proteomes" id="UP000610594"/>
    </source>
</evidence>
<accession>A0ABX0MTK1</accession>
<comment type="caution">
    <text evidence="1">The sequence shown here is derived from an EMBL/GenBank/DDBJ whole genome shotgun (WGS) entry which is preliminary data.</text>
</comment>
<evidence type="ECO:0000313" key="1">
    <source>
        <dbReference type="EMBL" id="NHZ65382.1"/>
    </source>
</evidence>